<dbReference type="GO" id="GO:0008616">
    <property type="term" value="P:tRNA queuosine(34) biosynthetic process"/>
    <property type="evidence" value="ECO:0007669"/>
    <property type="project" value="UniProtKB-UniRule"/>
</dbReference>
<keyword evidence="6 13" id="KW-0949">S-adenosyl-L-methionine</keyword>
<dbReference type="PANTHER" id="PTHR30307:SF0">
    <property type="entry name" value="S-ADENOSYLMETHIONINE:TRNA RIBOSYLTRANSFERASE-ISOMERASE"/>
    <property type="match status" value="1"/>
</dbReference>
<dbReference type="Proteomes" id="UP000236910">
    <property type="component" value="Unassembled WGS sequence"/>
</dbReference>
<name>A0A2J6X763_9BACT</name>
<dbReference type="EMBL" id="PNIX01000166">
    <property type="protein sequence ID" value="PMP82855.1"/>
    <property type="molecule type" value="Genomic_DNA"/>
</dbReference>
<keyword evidence="14" id="KW-0413">Isomerase</keyword>
<evidence type="ECO:0000256" key="13">
    <source>
        <dbReference type="HAMAP-Rule" id="MF_00113"/>
    </source>
</evidence>
<evidence type="ECO:0000256" key="3">
    <source>
        <dbReference type="ARBA" id="ARBA00011245"/>
    </source>
</evidence>
<evidence type="ECO:0000256" key="1">
    <source>
        <dbReference type="ARBA" id="ARBA00004496"/>
    </source>
</evidence>
<dbReference type="EC" id="2.4.99.17" evidence="10 13"/>
<dbReference type="Gene3D" id="2.40.10.240">
    <property type="entry name" value="QueA-like"/>
    <property type="match status" value="1"/>
</dbReference>
<dbReference type="HAMAP" id="MF_00113">
    <property type="entry name" value="QueA"/>
    <property type="match status" value="1"/>
</dbReference>
<accession>A0A2J6X763</accession>
<comment type="catalytic activity">
    <reaction evidence="8 13">
        <text>7-aminomethyl-7-carbaguanosine(34) in tRNA + S-adenosyl-L-methionine = epoxyqueuosine(34) in tRNA + adenine + L-methionine + 2 H(+)</text>
        <dbReference type="Rhea" id="RHEA:32155"/>
        <dbReference type="Rhea" id="RHEA-COMP:10342"/>
        <dbReference type="Rhea" id="RHEA-COMP:18582"/>
        <dbReference type="ChEBI" id="CHEBI:15378"/>
        <dbReference type="ChEBI" id="CHEBI:16708"/>
        <dbReference type="ChEBI" id="CHEBI:57844"/>
        <dbReference type="ChEBI" id="CHEBI:59789"/>
        <dbReference type="ChEBI" id="CHEBI:82833"/>
        <dbReference type="ChEBI" id="CHEBI:194443"/>
        <dbReference type="EC" id="2.4.99.17"/>
    </reaction>
</comment>
<dbReference type="RefSeq" id="WP_424586412.1">
    <property type="nucleotide sequence ID" value="NZ_JBNARP010000001.1"/>
</dbReference>
<evidence type="ECO:0000256" key="2">
    <source>
        <dbReference type="ARBA" id="ARBA00004691"/>
    </source>
</evidence>
<dbReference type="UniPathway" id="UPA00392"/>
<dbReference type="Pfam" id="PF02547">
    <property type="entry name" value="Queuosine_synth"/>
    <property type="match status" value="1"/>
</dbReference>
<evidence type="ECO:0000256" key="9">
    <source>
        <dbReference type="ARBA" id="ARBA00061210"/>
    </source>
</evidence>
<dbReference type="InterPro" id="IPR036100">
    <property type="entry name" value="QueA_sf"/>
</dbReference>
<keyword evidence="7 13" id="KW-0671">Queuosine biosynthesis</keyword>
<comment type="pathway">
    <text evidence="2 13">tRNA modification; tRNA-queuosine biosynthesis.</text>
</comment>
<dbReference type="InterPro" id="IPR042118">
    <property type="entry name" value="QueA_dom1"/>
</dbReference>
<comment type="subcellular location">
    <subcellularLocation>
        <location evidence="1 13">Cytoplasm</location>
    </subcellularLocation>
</comment>
<comment type="similarity">
    <text evidence="9 13">Belongs to the QueA family.</text>
</comment>
<evidence type="ECO:0000256" key="5">
    <source>
        <dbReference type="ARBA" id="ARBA00022679"/>
    </source>
</evidence>
<proteinExistence type="inferred from homology"/>
<dbReference type="AlphaFoldDB" id="A0A2J6X763"/>
<evidence type="ECO:0000256" key="6">
    <source>
        <dbReference type="ARBA" id="ARBA00022691"/>
    </source>
</evidence>
<evidence type="ECO:0000256" key="7">
    <source>
        <dbReference type="ARBA" id="ARBA00022785"/>
    </source>
</evidence>
<evidence type="ECO:0000256" key="12">
    <source>
        <dbReference type="ARBA" id="ARBA00076160"/>
    </source>
</evidence>
<sequence length="341" mass="38639">MGNLDFLDYYLDKELIAQHPIYPRDHARLMVVHRDTGEIEHRKFYNIVEYLKKGDCLVLNNSKVLKARFLGTNRKTGGKREIFLLKYLSNKQWLALTSPNDRVHVGDEIIVSKDPEIVVKVISKGEFGENIIDFESALPMEEILKYGEVPLPPYIKAKVNLEEYQTVYASLLGSVASPTAGLHFTKELLKQIEEMGVCITYITLHVGLGTFKPIKEDDLNKHKMHEEEFFISEEAAKVINDARAIGGRIVAVGTTVVRVLETASTRNHILKPYSGSTRLFIKPGYPFKIVDALVTNFHFPKTTLLALVGAFASTELILKAYNIAVKERYRFYSFGDAMLIL</sequence>
<dbReference type="PANTHER" id="PTHR30307">
    <property type="entry name" value="S-ADENOSYLMETHIONINE:TRNA RIBOSYLTRANSFERASE-ISOMERASE"/>
    <property type="match status" value="1"/>
</dbReference>
<dbReference type="GO" id="GO:0005737">
    <property type="term" value="C:cytoplasm"/>
    <property type="evidence" value="ECO:0007669"/>
    <property type="project" value="UniProtKB-SubCell"/>
</dbReference>
<evidence type="ECO:0000256" key="4">
    <source>
        <dbReference type="ARBA" id="ARBA00022490"/>
    </source>
</evidence>
<dbReference type="FunFam" id="3.40.1780.10:FF:000001">
    <property type="entry name" value="S-adenosylmethionine:tRNA ribosyltransferase-isomerase"/>
    <property type="match status" value="1"/>
</dbReference>
<dbReference type="Gene3D" id="3.40.1780.10">
    <property type="entry name" value="QueA-like"/>
    <property type="match status" value="1"/>
</dbReference>
<evidence type="ECO:0000313" key="15">
    <source>
        <dbReference type="Proteomes" id="UP000236910"/>
    </source>
</evidence>
<dbReference type="SUPFAM" id="SSF111337">
    <property type="entry name" value="QueA-like"/>
    <property type="match status" value="1"/>
</dbReference>
<dbReference type="NCBIfam" id="TIGR00113">
    <property type="entry name" value="queA"/>
    <property type="match status" value="1"/>
</dbReference>
<dbReference type="InterPro" id="IPR042119">
    <property type="entry name" value="QueA_dom2"/>
</dbReference>
<dbReference type="NCBIfam" id="NF001140">
    <property type="entry name" value="PRK00147.1"/>
    <property type="match status" value="1"/>
</dbReference>
<keyword evidence="4 13" id="KW-0963">Cytoplasm</keyword>
<evidence type="ECO:0000256" key="11">
    <source>
        <dbReference type="ARBA" id="ARBA00069325"/>
    </source>
</evidence>
<comment type="caution">
    <text evidence="14">The sequence shown here is derived from an EMBL/GenBank/DDBJ whole genome shotgun (WGS) entry which is preliminary data.</text>
</comment>
<dbReference type="GO" id="GO:0051075">
    <property type="term" value="F:S-adenosylmethionine:tRNA ribosyltransferase-isomerase activity"/>
    <property type="evidence" value="ECO:0007669"/>
    <property type="project" value="UniProtKB-EC"/>
</dbReference>
<evidence type="ECO:0000256" key="8">
    <source>
        <dbReference type="ARBA" id="ARBA00052751"/>
    </source>
</evidence>
<comment type="subunit">
    <text evidence="3 13">Monomer.</text>
</comment>
<gene>
    <name evidence="13" type="primary">queA</name>
    <name evidence="14" type="ORF">C0175_02850</name>
</gene>
<keyword evidence="5 13" id="KW-0808">Transferase</keyword>
<dbReference type="InterPro" id="IPR003699">
    <property type="entry name" value="QueA"/>
</dbReference>
<reference evidence="14 15" key="1">
    <citation type="submission" date="2018-01" db="EMBL/GenBank/DDBJ databases">
        <title>Metagenomic assembled genomes from two thermal pools in the Uzon Caldera, Kamchatka, Russia.</title>
        <authorList>
            <person name="Wilkins L."/>
            <person name="Ettinger C."/>
        </authorList>
    </citation>
    <scope>NUCLEOTIDE SEQUENCE [LARGE SCALE GENOMIC DNA]</scope>
    <source>
        <strain evidence="14">ARK-10</strain>
    </source>
</reference>
<evidence type="ECO:0000256" key="10">
    <source>
        <dbReference type="ARBA" id="ARBA00066503"/>
    </source>
</evidence>
<organism evidence="14 15">
    <name type="scientific">Caldisericum exile</name>
    <dbReference type="NCBI Taxonomy" id="693075"/>
    <lineage>
        <taxon>Bacteria</taxon>
        <taxon>Pseudomonadati</taxon>
        <taxon>Caldisericota/Cryosericota group</taxon>
        <taxon>Caldisericota</taxon>
        <taxon>Caldisericia</taxon>
        <taxon>Caldisericales</taxon>
        <taxon>Caldisericaceae</taxon>
        <taxon>Caldisericum</taxon>
    </lineage>
</organism>
<comment type="function">
    <text evidence="13">Transfers and isomerizes the ribose moiety from AdoMet to the 7-aminomethyl group of 7-deazaguanine (preQ1-tRNA) to give epoxyqueuosine (oQ-tRNA).</text>
</comment>
<protein>
    <recommendedName>
        <fullName evidence="11 13">S-adenosylmethionine:tRNA ribosyltransferase-isomerase</fullName>
        <ecNumber evidence="10 13">2.4.99.17</ecNumber>
    </recommendedName>
    <alternativeName>
        <fullName evidence="12 13">Queuosine biosynthesis protein QueA</fullName>
    </alternativeName>
</protein>
<evidence type="ECO:0000313" key="14">
    <source>
        <dbReference type="EMBL" id="PMP82855.1"/>
    </source>
</evidence>